<sequence>MDLSPMAPRLSVIVPVYDVEAYLPACLDSLRAQTFHDLEVIMVDDGSPDDSARICAEYAAEDSRFKLVRKENAGLGAARNTGAEHLHPASEFLTFVDSDDTVPPDAYRLMVASLEESGSDFVSGNVLHINSTRVWQSPMHRFLRDGSAKRTHVSENRRLLGDRTAWNKVFRRRFWEKHALAFPEGVLYEDTPVMVPAHFLAEAVDVIGEPTYHWRLRDGEGAPSITQRRTEVRGLRDRIAAVESVSKFLAARPEPEAKDLKLAYDRSVLTSDLRLFLTVLPDGDEEFRAEFIRGVNRFLNGVDPEIVLGMQSQPRLKWLLVRKHALTELVALLEAERQGDRGEVEGLLRKYASFPSVKGIGDLLPKKALRLDQDLKLWTSLREVSWRGGRLRLAGHAAIQRVSQPGKHSSVKVLAIQKVGSRRPLLIPMPNVHAPEATAASKTTDVNYDWSGWEADIDPRRLRKGDTWEEGVWRVGMAMTSGGLLRKRAISAKGPDSPGAPPYQWLDRDYRLLPFAEKGALRLRVERVRALVTGYREVDGSIAISGEIRVPVGAGEQVALRVTNRGTGEVLDYPVTVRPQPAADTYFEVFVPLADVALLPEYPRAEEPDATALAARRNWSTTLLVTAPDGTSRNLPTVVGAGLADAQFALSRGLAPGAEDYEVACQAGNNGYLKFSGRPLQARVTKVEWTGDRFVLHGSAPVPLDDAAFFVSARSRADEKRSELRLLPDGTFVASFAPGRMSGPNKNLPLPTGRWNFLLRIPGRALDIPFVIDRLAVERFPVVGTVDGNTFEFQARWYNFPQLNCLSDLDVGQQGPYHQARLRKDVYEAGRSLPLRDSVVFISFNGRQFSDSPRAVHEELVRRGSDLEQLWVVRDNQVELPDTVRPLRMWSKDWYEALARSRYIVTNAHLPHWIERRPGQVVVQTWHGTMLKKIGLDIEAPAFNPDYHEQLRAETKNWSLLVSANRFSTPILRRAMGFEGEILETGYPRNDHLHAPDKEKRAAEVRRALGLPEGKKVVLYAPTWRDNQAHRRGQFRLDLQLDLEDAERRLGRDHVVLVRRHSNVVDAVSGAGNGFVFDVSDYPDIADLYLVADILVTDYSSVMFDYANLQRPMLFFTYDLEHYRDVLRGFYFDFEREAPGPLIPDSDGLISAIRDIDTVRATYADRYRDFHERFCGLDDGQATGRVVDRLLRRGEELRHES</sequence>
<dbReference type="GO" id="GO:0016740">
    <property type="term" value="F:transferase activity"/>
    <property type="evidence" value="ECO:0007669"/>
    <property type="project" value="UniProtKB-KW"/>
</dbReference>
<dbReference type="Gene3D" id="3.40.50.11820">
    <property type="match status" value="1"/>
</dbReference>
<keyword evidence="4" id="KW-0808">Transferase</keyword>
<dbReference type="SUPFAM" id="SSF53756">
    <property type="entry name" value="UDP-Glycosyltransferase/glycogen phosphorylase"/>
    <property type="match status" value="1"/>
</dbReference>
<accession>A0ABD5DYN8</accession>
<feature type="domain" description="Glycosyltransferase 2-like" evidence="7">
    <location>
        <begin position="11"/>
        <end position="174"/>
    </location>
</feature>
<evidence type="ECO:0000256" key="6">
    <source>
        <dbReference type="ARBA" id="ARBA00023136"/>
    </source>
</evidence>
<name>A0ABD5DYN8_9ACTN</name>
<dbReference type="Gene3D" id="3.40.50.12580">
    <property type="match status" value="1"/>
</dbReference>
<comment type="similarity">
    <text evidence="2">Belongs to the CDP-glycerol glycerophosphotransferase family.</text>
</comment>
<dbReference type="SUPFAM" id="SSF53448">
    <property type="entry name" value="Nucleotide-diphospho-sugar transferases"/>
    <property type="match status" value="1"/>
</dbReference>
<evidence type="ECO:0000256" key="2">
    <source>
        <dbReference type="ARBA" id="ARBA00010488"/>
    </source>
</evidence>
<reference evidence="9" key="1">
    <citation type="submission" date="2023-07" db="EMBL/GenBank/DDBJ databases">
        <title>30 novel species of actinomycetes from the DSMZ collection.</title>
        <authorList>
            <person name="Nouioui I."/>
        </authorList>
    </citation>
    <scope>NUCLEOTIDE SEQUENCE [LARGE SCALE GENOMIC DNA]</scope>
    <source>
        <strain evidence="9">DSM 41982</strain>
    </source>
</reference>
<dbReference type="PANTHER" id="PTHR37316">
    <property type="entry name" value="TEICHOIC ACID GLYCEROL-PHOSPHATE PRIMASE"/>
    <property type="match status" value="1"/>
</dbReference>
<dbReference type="InterPro" id="IPR043149">
    <property type="entry name" value="TagF_N"/>
</dbReference>
<comment type="caution">
    <text evidence="8">The sequence shown here is derived from an EMBL/GenBank/DDBJ whole genome shotgun (WGS) entry which is preliminary data.</text>
</comment>
<evidence type="ECO:0000259" key="7">
    <source>
        <dbReference type="Pfam" id="PF00535"/>
    </source>
</evidence>
<dbReference type="InterPro" id="IPR001173">
    <property type="entry name" value="Glyco_trans_2-like"/>
</dbReference>
<proteinExistence type="inferred from homology"/>
<comment type="subcellular location">
    <subcellularLocation>
        <location evidence="1">Cell membrane</location>
        <topology evidence="1">Peripheral membrane protein</topology>
    </subcellularLocation>
</comment>
<organism evidence="8 9">
    <name type="scientific">Streptomyces evansiae</name>
    <dbReference type="NCBI Taxonomy" id="3075535"/>
    <lineage>
        <taxon>Bacteria</taxon>
        <taxon>Bacillati</taxon>
        <taxon>Actinomycetota</taxon>
        <taxon>Actinomycetes</taxon>
        <taxon>Kitasatosporales</taxon>
        <taxon>Streptomycetaceae</taxon>
        <taxon>Streptomyces</taxon>
    </lineage>
</organism>
<dbReference type="GO" id="GO:0005886">
    <property type="term" value="C:plasma membrane"/>
    <property type="evidence" value="ECO:0007669"/>
    <property type="project" value="UniProtKB-SubCell"/>
</dbReference>
<dbReference type="GO" id="GO:0019350">
    <property type="term" value="P:teichoic acid biosynthetic process"/>
    <property type="evidence" value="ECO:0007669"/>
    <property type="project" value="UniProtKB-KW"/>
</dbReference>
<dbReference type="CDD" id="cd00761">
    <property type="entry name" value="Glyco_tranf_GTA_type"/>
    <property type="match status" value="1"/>
</dbReference>
<evidence type="ECO:0000256" key="3">
    <source>
        <dbReference type="ARBA" id="ARBA00022475"/>
    </source>
</evidence>
<dbReference type="Gene3D" id="3.90.550.10">
    <property type="entry name" value="Spore Coat Polysaccharide Biosynthesis Protein SpsA, Chain A"/>
    <property type="match status" value="1"/>
</dbReference>
<keyword evidence="3" id="KW-1003">Cell membrane</keyword>
<dbReference type="InterPro" id="IPR029044">
    <property type="entry name" value="Nucleotide-diphossugar_trans"/>
</dbReference>
<dbReference type="Pfam" id="PF00535">
    <property type="entry name" value="Glycos_transf_2"/>
    <property type="match status" value="1"/>
</dbReference>
<dbReference type="EMBL" id="JAVRER010000003">
    <property type="protein sequence ID" value="MDT0414346.1"/>
    <property type="molecule type" value="Genomic_DNA"/>
</dbReference>
<dbReference type="InterPro" id="IPR051612">
    <property type="entry name" value="Teichoic_Acid_Biosynth"/>
</dbReference>
<evidence type="ECO:0000256" key="4">
    <source>
        <dbReference type="ARBA" id="ARBA00022679"/>
    </source>
</evidence>
<dbReference type="InterPro" id="IPR043148">
    <property type="entry name" value="TagF_C"/>
</dbReference>
<dbReference type="InterPro" id="IPR007554">
    <property type="entry name" value="Glycerophosphate_synth"/>
</dbReference>
<evidence type="ECO:0000313" key="8">
    <source>
        <dbReference type="EMBL" id="MDT0414346.1"/>
    </source>
</evidence>
<evidence type="ECO:0000256" key="5">
    <source>
        <dbReference type="ARBA" id="ARBA00022944"/>
    </source>
</evidence>
<keyword evidence="6" id="KW-0472">Membrane</keyword>
<dbReference type="AlphaFoldDB" id="A0ABD5DYN8"/>
<protein>
    <submittedName>
        <fullName evidence="8">Bifunctional glycosyltransferase family 2 protein/CDP-glycerol:glycerophosphate glycerophosphotransferase</fullName>
    </submittedName>
</protein>
<dbReference type="PANTHER" id="PTHR37316:SF3">
    <property type="entry name" value="TEICHOIC ACID GLYCEROL-PHOSPHATE TRANSFERASE"/>
    <property type="match status" value="1"/>
</dbReference>
<evidence type="ECO:0000313" key="9">
    <source>
        <dbReference type="Proteomes" id="UP001183607"/>
    </source>
</evidence>
<keyword evidence="5" id="KW-0777">Teichoic acid biosynthesis</keyword>
<evidence type="ECO:0000256" key="1">
    <source>
        <dbReference type="ARBA" id="ARBA00004202"/>
    </source>
</evidence>
<dbReference type="Proteomes" id="UP001183607">
    <property type="component" value="Unassembled WGS sequence"/>
</dbReference>
<gene>
    <name evidence="8" type="ORF">RM574_02490</name>
</gene>
<dbReference type="Pfam" id="PF04464">
    <property type="entry name" value="Glyphos_transf"/>
    <property type="match status" value="1"/>
</dbReference>